<dbReference type="PANTHER" id="PTHR36424:SF1">
    <property type="entry name" value="LOW AFFINITY K(+) TRANSPORTER 1-RELATED"/>
    <property type="match status" value="1"/>
</dbReference>
<evidence type="ECO:0000256" key="1">
    <source>
        <dbReference type="SAM" id="MobiDB-lite"/>
    </source>
</evidence>
<gene>
    <name evidence="3" type="ORF">CANCADRAFT_30004</name>
</gene>
<keyword evidence="2" id="KW-1133">Transmembrane helix</keyword>
<dbReference type="Proteomes" id="UP000095023">
    <property type="component" value="Unassembled WGS sequence"/>
</dbReference>
<proteinExistence type="predicted"/>
<dbReference type="AlphaFoldDB" id="A0A1E4TIY7"/>
<keyword evidence="2" id="KW-0472">Membrane</keyword>
<organism evidence="3 4">
    <name type="scientific">Tortispora caseinolytica NRRL Y-17796</name>
    <dbReference type="NCBI Taxonomy" id="767744"/>
    <lineage>
        <taxon>Eukaryota</taxon>
        <taxon>Fungi</taxon>
        <taxon>Dikarya</taxon>
        <taxon>Ascomycota</taxon>
        <taxon>Saccharomycotina</taxon>
        <taxon>Trigonopsidomycetes</taxon>
        <taxon>Trigonopsidales</taxon>
        <taxon>Trigonopsidaceae</taxon>
        <taxon>Tortispora</taxon>
    </lineage>
</organism>
<reference evidence="4" key="1">
    <citation type="submission" date="2016-02" db="EMBL/GenBank/DDBJ databases">
        <title>Comparative genomics of biotechnologically important yeasts.</title>
        <authorList>
            <consortium name="DOE Joint Genome Institute"/>
            <person name="Riley R."/>
            <person name="Haridas S."/>
            <person name="Wolfe K.H."/>
            <person name="Lopes M.R."/>
            <person name="Hittinger C.T."/>
            <person name="Goker M."/>
            <person name="Salamov A."/>
            <person name="Wisecaver J."/>
            <person name="Long T.M."/>
            <person name="Aerts A.L."/>
            <person name="Barry K."/>
            <person name="Choi C."/>
            <person name="Clum A."/>
            <person name="Coughlan A.Y."/>
            <person name="Deshpande S."/>
            <person name="Douglass A.P."/>
            <person name="Hanson S.J."/>
            <person name="Klenk H.-P."/>
            <person name="Labutti K."/>
            <person name="Lapidus A."/>
            <person name="Lindquist E."/>
            <person name="Lipzen A."/>
            <person name="Meier-Kolthoff J.P."/>
            <person name="Ohm R.A."/>
            <person name="Otillar R.P."/>
            <person name="Pangilinan J."/>
            <person name="Peng Y."/>
            <person name="Rokas A."/>
            <person name="Rosa C.A."/>
            <person name="Scheuner C."/>
            <person name="Sibirny A.A."/>
            <person name="Slot J.C."/>
            <person name="Stielow J.B."/>
            <person name="Sun H."/>
            <person name="Kurtzman C.P."/>
            <person name="Blackwell M."/>
            <person name="Jeffries T.W."/>
            <person name="Grigoriev I.V."/>
        </authorList>
    </citation>
    <scope>NUCLEOTIDE SEQUENCE [LARGE SCALE GENOMIC DNA]</scope>
    <source>
        <strain evidence="4">NRRL Y-17796</strain>
    </source>
</reference>
<keyword evidence="2" id="KW-0812">Transmembrane</keyword>
<feature type="transmembrane region" description="Helical" evidence="2">
    <location>
        <begin position="142"/>
        <end position="172"/>
    </location>
</feature>
<feature type="region of interest" description="Disordered" evidence="1">
    <location>
        <begin position="350"/>
        <end position="374"/>
    </location>
</feature>
<evidence type="ECO:0000313" key="4">
    <source>
        <dbReference type="Proteomes" id="UP000095023"/>
    </source>
</evidence>
<dbReference type="Pfam" id="PF16944">
    <property type="entry name" value="KCH"/>
    <property type="match status" value="1"/>
</dbReference>
<name>A0A1E4TIY7_9ASCO</name>
<dbReference type="OrthoDB" id="2128042at2759"/>
<accession>A0A1E4TIY7</accession>
<dbReference type="GO" id="GO:0015079">
    <property type="term" value="F:potassium ion transmembrane transporter activity"/>
    <property type="evidence" value="ECO:0007669"/>
    <property type="project" value="InterPro"/>
</dbReference>
<evidence type="ECO:0000313" key="3">
    <source>
        <dbReference type="EMBL" id="ODV91638.1"/>
    </source>
</evidence>
<evidence type="ECO:0000256" key="2">
    <source>
        <dbReference type="SAM" id="Phobius"/>
    </source>
</evidence>
<protein>
    <submittedName>
        <fullName evidence="3">Uncharacterized protein</fullName>
    </submittedName>
</protein>
<dbReference type="PANTHER" id="PTHR36424">
    <property type="entry name" value="PHEROMONE-REGULATED MEMBRANE PROTEIN 6"/>
    <property type="match status" value="1"/>
</dbReference>
<keyword evidence="4" id="KW-1185">Reference proteome</keyword>
<dbReference type="GO" id="GO:0005886">
    <property type="term" value="C:plasma membrane"/>
    <property type="evidence" value="ECO:0007669"/>
    <property type="project" value="InterPro"/>
</dbReference>
<dbReference type="EMBL" id="KV453841">
    <property type="protein sequence ID" value="ODV91638.1"/>
    <property type="molecule type" value="Genomic_DNA"/>
</dbReference>
<dbReference type="InterPro" id="IPR031606">
    <property type="entry name" value="Kch1/2"/>
</dbReference>
<feature type="transmembrane region" description="Helical" evidence="2">
    <location>
        <begin position="20"/>
        <end position="39"/>
    </location>
</feature>
<sequence length="374" mass="42646">MYKDRWTSDIMPVVNMAISRWIFVGCICFSFVLIGYELYRAYKVIRSDDISRAYTDPWAQSYYTCIKGYNYFCVFGAITKSKRFIDCTALLTYFSLKGWIRTVFADGPRQAINAITLFQVLHVTTTFIETLREIALTTPINVVLISFMAFSLGVWAISALQIIAGLLVGVPLSCHIRGSLSKFCYAKIDKRISKIVRKHHLKTVEEIIRENNRLGLDSDDFLFDTASRHSADQQAFWFDKQDINYSRPIRQLPAHNPATYPIAYVKTSTDSTRSCSLDSKSDITCSSYPYAIHGLNIPRKPPPSYSSQTNLESSTPFAMRSLDQKQQIMQLLAADPHRIDRIAYRLGQHSSSFSESETHNITSESTRVPQITRK</sequence>